<dbReference type="OrthoDB" id="1202249at2"/>
<feature type="chain" id="PRO_5015597139" description="DUF3221 domain-containing protein" evidence="1">
    <location>
        <begin position="22"/>
        <end position="110"/>
    </location>
</feature>
<dbReference type="EMBL" id="MQUA01000014">
    <property type="protein sequence ID" value="PQB03001.1"/>
    <property type="molecule type" value="Genomic_DNA"/>
</dbReference>
<accession>A0A2S7KK65</accession>
<dbReference type="AlphaFoldDB" id="A0A2S7KK65"/>
<gene>
    <name evidence="2" type="ORF">BST83_16810</name>
</gene>
<evidence type="ECO:0000313" key="2">
    <source>
        <dbReference type="EMBL" id="PQB03001.1"/>
    </source>
</evidence>
<reference evidence="2 3" key="1">
    <citation type="submission" date="2016-11" db="EMBL/GenBank/DDBJ databases">
        <title>Trade-off between light-utilization and light-protection in marine flavobacteria.</title>
        <authorList>
            <person name="Kumagai Y."/>
        </authorList>
    </citation>
    <scope>NUCLEOTIDE SEQUENCE [LARGE SCALE GENOMIC DNA]</scope>
    <source>
        <strain evidence="2 3">ATCC 700397</strain>
    </source>
</reference>
<dbReference type="Proteomes" id="UP000239522">
    <property type="component" value="Unassembled WGS sequence"/>
</dbReference>
<name>A0A2S7KK65_9FLAO</name>
<evidence type="ECO:0000313" key="3">
    <source>
        <dbReference type="Proteomes" id="UP000239522"/>
    </source>
</evidence>
<sequence length="110" mass="12586">MKKLFTAAIMLLIAVSFSAKKVTIQENKLVATFKGVTENDYYKFIDDQKVEHLFYDLDENVELGLEDDENIGKKFSITWSSKEIDEINNEGDETGVKLTVKTILTITKFK</sequence>
<evidence type="ECO:0000256" key="1">
    <source>
        <dbReference type="SAM" id="SignalP"/>
    </source>
</evidence>
<feature type="signal peptide" evidence="1">
    <location>
        <begin position="1"/>
        <end position="21"/>
    </location>
</feature>
<keyword evidence="1" id="KW-0732">Signal</keyword>
<proteinExistence type="predicted"/>
<dbReference type="RefSeq" id="WP_104810939.1">
    <property type="nucleotide sequence ID" value="NZ_MQUA01000014.1"/>
</dbReference>
<protein>
    <recommendedName>
        <fullName evidence="4">DUF3221 domain-containing protein</fullName>
    </recommendedName>
</protein>
<organism evidence="2 3">
    <name type="scientific">Polaribacter filamentus</name>
    <dbReference type="NCBI Taxonomy" id="53483"/>
    <lineage>
        <taxon>Bacteria</taxon>
        <taxon>Pseudomonadati</taxon>
        <taxon>Bacteroidota</taxon>
        <taxon>Flavobacteriia</taxon>
        <taxon>Flavobacteriales</taxon>
        <taxon>Flavobacteriaceae</taxon>
    </lineage>
</organism>
<comment type="caution">
    <text evidence="2">The sequence shown here is derived from an EMBL/GenBank/DDBJ whole genome shotgun (WGS) entry which is preliminary data.</text>
</comment>
<evidence type="ECO:0008006" key="4">
    <source>
        <dbReference type="Google" id="ProtNLM"/>
    </source>
</evidence>
<keyword evidence="3" id="KW-1185">Reference proteome</keyword>